<dbReference type="RefSeq" id="WP_146567138.1">
    <property type="nucleotide sequence ID" value="NZ_VOHL01000002.1"/>
</dbReference>
<dbReference type="EMBL" id="VOHL01000002">
    <property type="protein sequence ID" value="TWS98198.1"/>
    <property type="molecule type" value="Genomic_DNA"/>
</dbReference>
<comment type="subcellular location">
    <subcellularLocation>
        <location evidence="1">Membrane</location>
        <topology evidence="1">Multi-pass membrane protein</topology>
    </subcellularLocation>
</comment>
<evidence type="ECO:0000256" key="2">
    <source>
        <dbReference type="ARBA" id="ARBA00022692"/>
    </source>
</evidence>
<dbReference type="InterPro" id="IPR003825">
    <property type="entry name" value="Colicin-V_CvpA"/>
</dbReference>
<evidence type="ECO:0000256" key="1">
    <source>
        <dbReference type="ARBA" id="ARBA00004141"/>
    </source>
</evidence>
<feature type="transmembrane region" description="Helical" evidence="5">
    <location>
        <begin position="119"/>
        <end position="144"/>
    </location>
</feature>
<evidence type="ECO:0000313" key="7">
    <source>
        <dbReference type="Proteomes" id="UP000317430"/>
    </source>
</evidence>
<dbReference type="PANTHER" id="PTHR37306">
    <property type="entry name" value="COLICIN V PRODUCTION PROTEIN"/>
    <property type="match status" value="1"/>
</dbReference>
<reference evidence="6 7" key="1">
    <citation type="submission" date="2019-08" db="EMBL/GenBank/DDBJ databases">
        <authorList>
            <person name="Lei W."/>
        </authorList>
    </citation>
    <scope>NUCLEOTIDE SEQUENCE [LARGE SCALE GENOMIC DNA]</scope>
    <source>
        <strain evidence="6 7">CCUG 66496</strain>
    </source>
</reference>
<dbReference type="OrthoDB" id="1809613at2"/>
<keyword evidence="3 5" id="KW-1133">Transmembrane helix</keyword>
<organism evidence="6 7">
    <name type="scientific">Streptococcus cuniculipharyngis</name>
    <dbReference type="NCBI Taxonomy" id="1562651"/>
    <lineage>
        <taxon>Bacteria</taxon>
        <taxon>Bacillati</taxon>
        <taxon>Bacillota</taxon>
        <taxon>Bacilli</taxon>
        <taxon>Lactobacillales</taxon>
        <taxon>Streptococcaceae</taxon>
        <taxon>Streptococcus</taxon>
    </lineage>
</organism>
<name>A0A5C5SE05_9STRE</name>
<evidence type="ECO:0000256" key="3">
    <source>
        <dbReference type="ARBA" id="ARBA00022989"/>
    </source>
</evidence>
<dbReference type="PANTHER" id="PTHR37306:SF1">
    <property type="entry name" value="COLICIN V PRODUCTION PROTEIN"/>
    <property type="match status" value="1"/>
</dbReference>
<protein>
    <submittedName>
        <fullName evidence="6">CvpA family protein</fullName>
    </submittedName>
</protein>
<keyword evidence="7" id="KW-1185">Reference proteome</keyword>
<accession>A0A5C5SE05</accession>
<comment type="caution">
    <text evidence="6">The sequence shown here is derived from an EMBL/GenBank/DDBJ whole genome shotgun (WGS) entry which is preliminary data.</text>
</comment>
<evidence type="ECO:0000256" key="4">
    <source>
        <dbReference type="ARBA" id="ARBA00023136"/>
    </source>
</evidence>
<evidence type="ECO:0000313" key="6">
    <source>
        <dbReference type="EMBL" id="TWS98198.1"/>
    </source>
</evidence>
<keyword evidence="2 5" id="KW-0812">Transmembrane</keyword>
<feature type="transmembrane region" description="Helical" evidence="5">
    <location>
        <begin position="79"/>
        <end position="107"/>
    </location>
</feature>
<keyword evidence="4 5" id="KW-0472">Membrane</keyword>
<dbReference type="GO" id="GO:0016020">
    <property type="term" value="C:membrane"/>
    <property type="evidence" value="ECO:0007669"/>
    <property type="project" value="UniProtKB-SubCell"/>
</dbReference>
<gene>
    <name evidence="6" type="ORF">FRX57_04510</name>
</gene>
<proteinExistence type="predicted"/>
<dbReference type="GO" id="GO:0009403">
    <property type="term" value="P:toxin biosynthetic process"/>
    <property type="evidence" value="ECO:0007669"/>
    <property type="project" value="InterPro"/>
</dbReference>
<dbReference type="Proteomes" id="UP000317430">
    <property type="component" value="Unassembled WGS sequence"/>
</dbReference>
<dbReference type="AlphaFoldDB" id="A0A5C5SE05"/>
<dbReference type="Pfam" id="PF02674">
    <property type="entry name" value="Colicin_V"/>
    <property type="match status" value="1"/>
</dbReference>
<sequence length="174" mass="19532">MISLILLLVFAWAFYIGYSRGLLLQAYYAMASLLSLGIAGALYRSVSPSLTLWVPYSNPSEDAVVKFFTHVNIFELSQVYYAGVAFFLVYILAYLFFRLLGIFVHLVNLNRFDSRWGGLLAGALSVLVTALGFSMVFTILATVPLTTLQNHLYDSFLVRILVDFLPIFSSIWMG</sequence>
<feature type="transmembrane region" description="Helical" evidence="5">
    <location>
        <begin position="156"/>
        <end position="173"/>
    </location>
</feature>
<evidence type="ECO:0000256" key="5">
    <source>
        <dbReference type="SAM" id="Phobius"/>
    </source>
</evidence>